<keyword evidence="1" id="KW-1133">Transmembrane helix</keyword>
<proteinExistence type="predicted"/>
<sequence>MIHPAFMALARQPGLVLEHADAYVDLASAELDEWGTQWKHRAGLNSAAALLAVLALGLAGVAGIAVAVVPLAAMPMPWLLVLIPAVPLLLAALLAWRAHRLEQSPPFAALRQQMAQDLATLRILDEE</sequence>
<gene>
    <name evidence="2" type="ORF">ACFOPI_14780</name>
</gene>
<feature type="transmembrane region" description="Helical" evidence="1">
    <location>
        <begin position="47"/>
        <end position="72"/>
    </location>
</feature>
<dbReference type="EMBL" id="JBHRXX010000007">
    <property type="protein sequence ID" value="MFC3684866.1"/>
    <property type="molecule type" value="Genomic_DNA"/>
</dbReference>
<evidence type="ECO:0000313" key="3">
    <source>
        <dbReference type="Proteomes" id="UP001595729"/>
    </source>
</evidence>
<reference evidence="3" key="1">
    <citation type="journal article" date="2019" name="Int. J. Syst. Evol. Microbiol.">
        <title>The Global Catalogue of Microorganisms (GCM) 10K type strain sequencing project: providing services to taxonomists for standard genome sequencing and annotation.</title>
        <authorList>
            <consortium name="The Broad Institute Genomics Platform"/>
            <consortium name="The Broad Institute Genome Sequencing Center for Infectious Disease"/>
            <person name="Wu L."/>
            <person name="Ma J."/>
        </authorList>
    </citation>
    <scope>NUCLEOTIDE SEQUENCE [LARGE SCALE GENOMIC DNA]</scope>
    <source>
        <strain evidence="3">KCTC 42501</strain>
    </source>
</reference>
<keyword evidence="1" id="KW-0812">Transmembrane</keyword>
<dbReference type="InterPro" id="IPR009937">
    <property type="entry name" value="Phage_holin_3_6"/>
</dbReference>
<name>A0ABV7W4X1_9BURK</name>
<evidence type="ECO:0000256" key="1">
    <source>
        <dbReference type="SAM" id="Phobius"/>
    </source>
</evidence>
<keyword evidence="3" id="KW-1185">Reference proteome</keyword>
<accession>A0ABV7W4X1</accession>
<protein>
    <submittedName>
        <fullName evidence="2">Phage holin family protein</fullName>
    </submittedName>
</protein>
<dbReference type="Pfam" id="PF07332">
    <property type="entry name" value="Phage_holin_3_6"/>
    <property type="match status" value="1"/>
</dbReference>
<feature type="transmembrane region" description="Helical" evidence="1">
    <location>
        <begin position="78"/>
        <end position="96"/>
    </location>
</feature>
<organism evidence="2 3">
    <name type="scientific">Hydrogenophaga luteola</name>
    <dbReference type="NCBI Taxonomy" id="1591122"/>
    <lineage>
        <taxon>Bacteria</taxon>
        <taxon>Pseudomonadati</taxon>
        <taxon>Pseudomonadota</taxon>
        <taxon>Betaproteobacteria</taxon>
        <taxon>Burkholderiales</taxon>
        <taxon>Comamonadaceae</taxon>
        <taxon>Hydrogenophaga</taxon>
    </lineage>
</organism>
<comment type="caution">
    <text evidence="2">The sequence shown here is derived from an EMBL/GenBank/DDBJ whole genome shotgun (WGS) entry which is preliminary data.</text>
</comment>
<dbReference type="Proteomes" id="UP001595729">
    <property type="component" value="Unassembled WGS sequence"/>
</dbReference>
<keyword evidence="1" id="KW-0472">Membrane</keyword>
<evidence type="ECO:0000313" key="2">
    <source>
        <dbReference type="EMBL" id="MFC3684866.1"/>
    </source>
</evidence>